<dbReference type="NCBIfam" id="TIGR04555">
    <property type="entry name" value="sulfite_DH_soxC"/>
    <property type="match status" value="1"/>
</dbReference>
<dbReference type="RefSeq" id="WP_238197016.1">
    <property type="nucleotide sequence ID" value="NZ_BPQZ01000015.1"/>
</dbReference>
<dbReference type="SUPFAM" id="SSF81296">
    <property type="entry name" value="E set domains"/>
    <property type="match status" value="1"/>
</dbReference>
<dbReference type="InterPro" id="IPR014756">
    <property type="entry name" value="Ig_E-set"/>
</dbReference>
<dbReference type="Pfam" id="PF03404">
    <property type="entry name" value="Mo-co_dimer"/>
    <property type="match status" value="1"/>
</dbReference>
<proteinExistence type="predicted"/>
<gene>
    <name evidence="7" type="ORF">GCM10007890_04520</name>
</gene>
<protein>
    <submittedName>
        <fullName evidence="7">Sulfite dehydrogenase</fullName>
    </submittedName>
</protein>
<dbReference type="FunFam" id="2.60.40.650:FF:000004">
    <property type="entry name" value="Sulfite oxidase, putative"/>
    <property type="match status" value="1"/>
</dbReference>
<dbReference type="Pfam" id="PF00174">
    <property type="entry name" value="Oxidored_molyb"/>
    <property type="match status" value="1"/>
</dbReference>
<dbReference type="InterPro" id="IPR005066">
    <property type="entry name" value="MoCF_OxRdtse_dimer"/>
</dbReference>
<dbReference type="GO" id="GO:0030151">
    <property type="term" value="F:molybdenum ion binding"/>
    <property type="evidence" value="ECO:0007669"/>
    <property type="project" value="InterPro"/>
</dbReference>
<dbReference type="PRINTS" id="PR00407">
    <property type="entry name" value="EUMOPTERIN"/>
</dbReference>
<dbReference type="InterPro" id="IPR006311">
    <property type="entry name" value="TAT_signal"/>
</dbReference>
<dbReference type="InterPro" id="IPR030835">
    <property type="entry name" value="Sulfite_DH_SoxC"/>
</dbReference>
<dbReference type="GO" id="GO:0006790">
    <property type="term" value="P:sulfur compound metabolic process"/>
    <property type="evidence" value="ECO:0007669"/>
    <property type="project" value="TreeGrafter"/>
</dbReference>
<dbReference type="GO" id="GO:0043546">
    <property type="term" value="F:molybdopterin cofactor binding"/>
    <property type="evidence" value="ECO:0007669"/>
    <property type="project" value="TreeGrafter"/>
</dbReference>
<evidence type="ECO:0000259" key="5">
    <source>
        <dbReference type="Pfam" id="PF00174"/>
    </source>
</evidence>
<feature type="domain" description="Moybdenum cofactor oxidoreductase dimerisation" evidence="6">
    <location>
        <begin position="285"/>
        <end position="398"/>
    </location>
</feature>
<evidence type="ECO:0000256" key="4">
    <source>
        <dbReference type="ARBA" id="ARBA00023002"/>
    </source>
</evidence>
<dbReference type="PROSITE" id="PS51318">
    <property type="entry name" value="TAT"/>
    <property type="match status" value="1"/>
</dbReference>
<evidence type="ECO:0000313" key="7">
    <source>
        <dbReference type="EMBL" id="GLS68440.1"/>
    </source>
</evidence>
<dbReference type="AlphaFoldDB" id="A0AA37WNY4"/>
<comment type="caution">
    <text evidence="7">The sequence shown here is derived from an EMBL/GenBank/DDBJ whole genome shotgun (WGS) entry which is preliminary data.</text>
</comment>
<feature type="domain" description="Oxidoreductase molybdopterin-binding" evidence="5">
    <location>
        <begin position="105"/>
        <end position="264"/>
    </location>
</feature>
<evidence type="ECO:0000256" key="1">
    <source>
        <dbReference type="ARBA" id="ARBA00001924"/>
    </source>
</evidence>
<sequence length="414" mass="45158">MSHDDEPPAARRRFLAQGAAAAAALLAGGQARSDEAAPPGIPEWMKTPGADVGSQTYGLPSRFEAGVIRNVPKGLPQYISASSRTPLQDLDGILTPNGLFYERHHGGIPDIDPARHRLMIHGLVDRPLVLTMDDLRRFPSESHIYFLECSGNPGFEAIKGRTASDLVGLVSCAEWTGVRLATVLAEAGLRPEARWVVAEGADSAAMTRSIPIAKCLDDALLVYSQNGERLRPQQGYPLRVLLPGFEGNMSVKWLRRLNVTAEPAYSREETAKYTDLMPDGTARQFTFVMEAKSIVTRPSGTQRIAPGFHEITGLAWSGRGRIRDVQVSTDAGRTWQDAALQAPVLSRALTRFRLPWTWDGTPTTIASRAIDETGYVQPSFSDLTAVRGLKSFYHNNAVVPWRIAADGEVVNGYA</sequence>
<dbReference type="PANTHER" id="PTHR19372:SF7">
    <property type="entry name" value="SULFITE OXIDASE, MITOCHONDRIAL"/>
    <property type="match status" value="1"/>
</dbReference>
<dbReference type="PANTHER" id="PTHR19372">
    <property type="entry name" value="SULFITE REDUCTASE"/>
    <property type="match status" value="1"/>
</dbReference>
<keyword evidence="4" id="KW-0560">Oxidoreductase</keyword>
<dbReference type="SUPFAM" id="SSF56524">
    <property type="entry name" value="Oxidoreductase molybdopterin-binding domain"/>
    <property type="match status" value="1"/>
</dbReference>
<dbReference type="FunFam" id="3.90.420.10:FF:000006">
    <property type="entry name" value="Sulfur dehydrogenase subunit SoxC"/>
    <property type="match status" value="1"/>
</dbReference>
<keyword evidence="3" id="KW-0479">Metal-binding</keyword>
<organism evidence="7 8">
    <name type="scientific">Methylobacterium tardum</name>
    <dbReference type="NCBI Taxonomy" id="374432"/>
    <lineage>
        <taxon>Bacteria</taxon>
        <taxon>Pseudomonadati</taxon>
        <taxon>Pseudomonadota</taxon>
        <taxon>Alphaproteobacteria</taxon>
        <taxon>Hyphomicrobiales</taxon>
        <taxon>Methylobacteriaceae</taxon>
        <taxon>Methylobacterium</taxon>
    </lineage>
</organism>
<dbReference type="EMBL" id="BSPL01000005">
    <property type="protein sequence ID" value="GLS68440.1"/>
    <property type="molecule type" value="Genomic_DNA"/>
</dbReference>
<dbReference type="Proteomes" id="UP001157440">
    <property type="component" value="Unassembled WGS sequence"/>
</dbReference>
<dbReference type="Gene3D" id="3.90.420.10">
    <property type="entry name" value="Oxidoreductase, molybdopterin-binding domain"/>
    <property type="match status" value="1"/>
</dbReference>
<dbReference type="GO" id="GO:0020037">
    <property type="term" value="F:heme binding"/>
    <property type="evidence" value="ECO:0007669"/>
    <property type="project" value="TreeGrafter"/>
</dbReference>
<evidence type="ECO:0000259" key="6">
    <source>
        <dbReference type="Pfam" id="PF03404"/>
    </source>
</evidence>
<dbReference type="InterPro" id="IPR036374">
    <property type="entry name" value="OxRdtase_Mopterin-bd_sf"/>
</dbReference>
<comment type="cofactor">
    <cofactor evidence="1">
        <name>Mo-molybdopterin</name>
        <dbReference type="ChEBI" id="CHEBI:71302"/>
    </cofactor>
</comment>
<evidence type="ECO:0000313" key="8">
    <source>
        <dbReference type="Proteomes" id="UP001157440"/>
    </source>
</evidence>
<name>A0AA37WNY4_9HYPH</name>
<evidence type="ECO:0000256" key="3">
    <source>
        <dbReference type="ARBA" id="ARBA00022723"/>
    </source>
</evidence>
<dbReference type="InterPro" id="IPR000572">
    <property type="entry name" value="OxRdtase_Mopterin-bd_dom"/>
</dbReference>
<reference evidence="8" key="1">
    <citation type="journal article" date="2019" name="Int. J. Syst. Evol. Microbiol.">
        <title>The Global Catalogue of Microorganisms (GCM) 10K type strain sequencing project: providing services to taxonomists for standard genome sequencing and annotation.</title>
        <authorList>
            <consortium name="The Broad Institute Genomics Platform"/>
            <consortium name="The Broad Institute Genome Sequencing Center for Infectious Disease"/>
            <person name="Wu L."/>
            <person name="Ma J."/>
        </authorList>
    </citation>
    <scope>NUCLEOTIDE SEQUENCE [LARGE SCALE GENOMIC DNA]</scope>
    <source>
        <strain evidence="8">NBRC 103632</strain>
    </source>
</reference>
<accession>A0AA37WNY4</accession>
<dbReference type="InterPro" id="IPR008335">
    <property type="entry name" value="Mopterin_OxRdtase_euk"/>
</dbReference>
<dbReference type="GO" id="GO:0008482">
    <property type="term" value="F:sulfite oxidase activity"/>
    <property type="evidence" value="ECO:0007669"/>
    <property type="project" value="TreeGrafter"/>
</dbReference>
<evidence type="ECO:0000256" key="2">
    <source>
        <dbReference type="ARBA" id="ARBA00022505"/>
    </source>
</evidence>
<keyword evidence="8" id="KW-1185">Reference proteome</keyword>
<keyword evidence="2" id="KW-0500">Molybdenum</keyword>
<dbReference type="Gene3D" id="2.60.40.650">
    <property type="match status" value="1"/>
</dbReference>